<dbReference type="InterPro" id="IPR001296">
    <property type="entry name" value="Glyco_trans_1"/>
</dbReference>
<sequence>MRKKVLFCATVDFHFSAFHLPYLKWFKEQGWEVHIAAAGSLELPYVDKKYNIPIQRSPFKRENIGAFNELKSIIDENQYTIIHCHTPMGGVLARLAARKARKHDTKVLYTAHGFHFCKGASFLNWLVYYPIEKWLARYTDCLITINEEDYRLALNHHFKASKIEHIHGVGVNTERFTPEKDKAGLRAKYHYCNDAFLMFYAAEFNKNKNQQILIEATALVKKQLPNAKLLLAGEGPLLEHCKRLSIKLGVEEMVDFLGYRNDIESLVKMSDVAVASSLREGLPVNIMEAMACALPVIAVNNRGHRELVSHNKNGWLVGNNSIEMADKIIHLAGDQELREQFGSQSREIILTTYSLNKILEEKRKMYKKIMDEMEEVQWAIH</sequence>
<dbReference type="CDD" id="cd03808">
    <property type="entry name" value="GT4_CapM-like"/>
    <property type="match status" value="1"/>
</dbReference>
<dbReference type="Proteomes" id="UP000429595">
    <property type="component" value="Unassembled WGS sequence"/>
</dbReference>
<keyword evidence="4" id="KW-0808">Transferase</keyword>
<evidence type="ECO:0000259" key="2">
    <source>
        <dbReference type="Pfam" id="PF00534"/>
    </source>
</evidence>
<dbReference type="SUPFAM" id="SSF53756">
    <property type="entry name" value="UDP-Glycosyltransferase/glycogen phosphorylase"/>
    <property type="match status" value="1"/>
</dbReference>
<gene>
    <name evidence="4" type="ORF">F9802_05525</name>
</gene>
<feature type="domain" description="Glycosyl transferase family 1" evidence="2">
    <location>
        <begin position="193"/>
        <end position="347"/>
    </location>
</feature>
<feature type="domain" description="Glycosyltransferase subfamily 4-like N-terminal" evidence="3">
    <location>
        <begin position="4"/>
        <end position="146"/>
    </location>
</feature>
<evidence type="ECO:0000313" key="4">
    <source>
        <dbReference type="EMBL" id="KAB7708165.1"/>
    </source>
</evidence>
<evidence type="ECO:0000259" key="3">
    <source>
        <dbReference type="Pfam" id="PF13477"/>
    </source>
</evidence>
<evidence type="ECO:0000256" key="1">
    <source>
        <dbReference type="ARBA" id="ARBA00009481"/>
    </source>
</evidence>
<protein>
    <submittedName>
        <fullName evidence="4">Glycosyltransferase</fullName>
    </submittedName>
</protein>
<dbReference type="Pfam" id="PF00534">
    <property type="entry name" value="Glycos_transf_1"/>
    <property type="match status" value="1"/>
</dbReference>
<comment type="similarity">
    <text evidence="1">Belongs to the glycosyltransferase group 1 family. Glycosyltransferase 4 subfamily.</text>
</comment>
<dbReference type="Pfam" id="PF13477">
    <property type="entry name" value="Glyco_trans_4_2"/>
    <property type="match status" value="1"/>
</dbReference>
<dbReference type="EMBL" id="WEIO01000002">
    <property type="protein sequence ID" value="KAB7708165.1"/>
    <property type="molecule type" value="Genomic_DNA"/>
</dbReference>
<keyword evidence="5" id="KW-1185">Reference proteome</keyword>
<dbReference type="Gene3D" id="3.40.50.2000">
    <property type="entry name" value="Glycogen Phosphorylase B"/>
    <property type="match status" value="2"/>
</dbReference>
<dbReference type="InterPro" id="IPR028098">
    <property type="entry name" value="Glyco_trans_4-like_N"/>
</dbReference>
<proteinExistence type="inferred from homology"/>
<organism evidence="4 5">
    <name type="scientific">Bacillus aerolatus</name>
    <dbReference type="NCBI Taxonomy" id="2653354"/>
    <lineage>
        <taxon>Bacteria</taxon>
        <taxon>Bacillati</taxon>
        <taxon>Bacillota</taxon>
        <taxon>Bacilli</taxon>
        <taxon>Bacillales</taxon>
        <taxon>Bacillaceae</taxon>
        <taxon>Bacillus</taxon>
    </lineage>
</organism>
<dbReference type="PANTHER" id="PTHR12526">
    <property type="entry name" value="GLYCOSYLTRANSFERASE"/>
    <property type="match status" value="1"/>
</dbReference>
<evidence type="ECO:0000313" key="5">
    <source>
        <dbReference type="Proteomes" id="UP000429595"/>
    </source>
</evidence>
<dbReference type="GO" id="GO:0016757">
    <property type="term" value="F:glycosyltransferase activity"/>
    <property type="evidence" value="ECO:0007669"/>
    <property type="project" value="InterPro"/>
</dbReference>
<dbReference type="RefSeq" id="WP_152150150.1">
    <property type="nucleotide sequence ID" value="NZ_WEIO01000002.1"/>
</dbReference>
<comment type="caution">
    <text evidence="4">The sequence shown here is derived from an EMBL/GenBank/DDBJ whole genome shotgun (WGS) entry which is preliminary data.</text>
</comment>
<dbReference type="AlphaFoldDB" id="A0A6I1FTX3"/>
<reference evidence="4 5" key="1">
    <citation type="submission" date="2019-10" db="EMBL/GenBank/DDBJ databases">
        <title>Bacillus aerolatum sp. nov., isolated from bioaerosol of sport playgrounds.</title>
        <authorList>
            <person name="Chen P."/>
            <person name="Zhang G."/>
        </authorList>
    </citation>
    <scope>NUCLEOTIDE SEQUENCE [LARGE SCALE GENOMIC DNA]</scope>
    <source>
        <strain evidence="4 5">CX253</strain>
    </source>
</reference>
<name>A0A6I1FTX3_9BACI</name>
<dbReference type="PANTHER" id="PTHR12526:SF630">
    <property type="entry name" value="GLYCOSYLTRANSFERASE"/>
    <property type="match status" value="1"/>
</dbReference>
<accession>A0A6I1FTX3</accession>